<dbReference type="AlphaFoldDB" id="A0AAV5NQG0"/>
<feature type="transmembrane region" description="Helical" evidence="1">
    <location>
        <begin position="106"/>
        <end position="136"/>
    </location>
</feature>
<reference evidence="3" key="1">
    <citation type="journal article" date="2019" name="Int. J. Syst. Evol. Microbiol.">
        <title>The Global Catalogue of Microorganisms (GCM) 10K type strain sequencing project: providing services to taxonomists for standard genome sequencing and annotation.</title>
        <authorList>
            <consortium name="The Broad Institute Genomics Platform"/>
            <consortium name="The Broad Institute Genome Sequencing Center for Infectious Disease"/>
            <person name="Wu L."/>
            <person name="Ma J."/>
        </authorList>
    </citation>
    <scope>NUCLEOTIDE SEQUENCE [LARGE SCALE GENOMIC DNA]</scope>
    <source>
        <strain evidence="3">NBRC 15640</strain>
    </source>
</reference>
<comment type="caution">
    <text evidence="2">The sequence shown here is derived from an EMBL/GenBank/DDBJ whole genome shotgun (WGS) entry which is preliminary data.</text>
</comment>
<dbReference type="InterPro" id="IPR048118">
    <property type="entry name" value="KwaA"/>
</dbReference>
<feature type="transmembrane region" description="Helical" evidence="1">
    <location>
        <begin position="16"/>
        <end position="35"/>
    </location>
</feature>
<organism evidence="2 3">
    <name type="scientific">Vibrio penaeicida</name>
    <dbReference type="NCBI Taxonomy" id="104609"/>
    <lineage>
        <taxon>Bacteria</taxon>
        <taxon>Pseudomonadati</taxon>
        <taxon>Pseudomonadota</taxon>
        <taxon>Gammaproteobacteria</taxon>
        <taxon>Vibrionales</taxon>
        <taxon>Vibrionaceae</taxon>
        <taxon>Vibrio</taxon>
    </lineage>
</organism>
<keyword evidence="1" id="KW-1133">Transmembrane helix</keyword>
<evidence type="ECO:0000313" key="3">
    <source>
        <dbReference type="Proteomes" id="UP001156690"/>
    </source>
</evidence>
<evidence type="ECO:0000256" key="1">
    <source>
        <dbReference type="SAM" id="Phobius"/>
    </source>
</evidence>
<name>A0AAV5NQG0_9VIBR</name>
<keyword evidence="1" id="KW-0472">Membrane</keyword>
<dbReference type="Proteomes" id="UP001156690">
    <property type="component" value="Unassembled WGS sequence"/>
</dbReference>
<protein>
    <submittedName>
        <fullName evidence="2">Uncharacterized protein</fullName>
    </submittedName>
</protein>
<sequence length="199" mass="23246">MDENMKFGEIWDKFELYIMSLWFLFFLIIVITVDIPMCFGDNCQFIGFLEVIKKNIVPAISLLLVLFGIIFFYRFDYRVSGSKKLPVEITKIEDLNYEHLTFLTTYIIPLICFNLASTRYLVALAFLLIVIGIIYVKTDKFYANPTLAVLGFRLYKVTVKTRTGIKENIVVITKDRLSELDQLNTLDLDKKVYFARKVE</sequence>
<proteinExistence type="predicted"/>
<evidence type="ECO:0000313" key="2">
    <source>
        <dbReference type="EMBL" id="GLQ72708.1"/>
    </source>
</evidence>
<feature type="transmembrane region" description="Helical" evidence="1">
    <location>
        <begin position="56"/>
        <end position="75"/>
    </location>
</feature>
<dbReference type="EMBL" id="BSNX01000020">
    <property type="protein sequence ID" value="GLQ72708.1"/>
    <property type="molecule type" value="Genomic_DNA"/>
</dbReference>
<gene>
    <name evidence="2" type="ORF">GCM10007932_20680</name>
</gene>
<accession>A0AAV5NQG0</accession>
<keyword evidence="3" id="KW-1185">Reference proteome</keyword>
<keyword evidence="1" id="KW-0812">Transmembrane</keyword>
<dbReference type="NCBIfam" id="NF041622">
    <property type="entry name" value="KwaA"/>
    <property type="match status" value="1"/>
</dbReference>